<evidence type="ECO:0000256" key="12">
    <source>
        <dbReference type="SAM" id="SignalP"/>
    </source>
</evidence>
<evidence type="ECO:0000256" key="3">
    <source>
        <dbReference type="ARBA" id="ARBA00022670"/>
    </source>
</evidence>
<dbReference type="RefSeq" id="WP_002839863.1">
    <property type="nucleotide sequence ID" value="NZ_AEDP01000029.1"/>
</dbReference>
<dbReference type="InterPro" id="IPR007253">
    <property type="entry name" value="Cell_wall-bd_2"/>
</dbReference>
<dbReference type="SUPFAM" id="SSF52743">
    <property type="entry name" value="Subtilisin-like"/>
    <property type="match status" value="1"/>
</dbReference>
<evidence type="ECO:0000256" key="8">
    <source>
        <dbReference type="PIRSR" id="PIRSR615500-1"/>
    </source>
</evidence>
<dbReference type="PROSITE" id="PS00137">
    <property type="entry name" value="SUBTILASE_HIS"/>
    <property type="match status" value="1"/>
</dbReference>
<comment type="caution">
    <text evidence="17">The sequence shown here is derived from an EMBL/GenBank/DDBJ whole genome shotgun (WGS) entry which is preliminary data.</text>
</comment>
<dbReference type="Pfam" id="PF04122">
    <property type="entry name" value="CW_binding_2"/>
    <property type="match status" value="3"/>
</dbReference>
<dbReference type="Gene3D" id="3.40.50.200">
    <property type="entry name" value="Peptidase S8/S53 domain"/>
    <property type="match status" value="1"/>
</dbReference>
<evidence type="ECO:0000256" key="1">
    <source>
        <dbReference type="ARBA" id="ARBA00011073"/>
    </source>
</evidence>
<dbReference type="Gene3D" id="3.50.30.30">
    <property type="match status" value="1"/>
</dbReference>
<feature type="chain" id="PRO_5003148492" evidence="12">
    <location>
        <begin position="27"/>
        <end position="1962"/>
    </location>
</feature>
<dbReference type="OrthoDB" id="9798386at2"/>
<feature type="domain" description="C5a peptidase/Subtilisin-like protease SBT2-like Fn3-like" evidence="16">
    <location>
        <begin position="676"/>
        <end position="775"/>
    </location>
</feature>
<evidence type="ECO:0000313" key="17">
    <source>
        <dbReference type="EMBL" id="EFL54172.1"/>
    </source>
</evidence>
<feature type="domain" description="Inhibitor I9" evidence="15">
    <location>
        <begin position="77"/>
        <end position="137"/>
    </location>
</feature>
<evidence type="ECO:0000256" key="10">
    <source>
        <dbReference type="RuleBase" id="RU003355"/>
    </source>
</evidence>
<dbReference type="InterPro" id="IPR018247">
    <property type="entry name" value="EF_Hand_1_Ca_BS"/>
</dbReference>
<feature type="active site" description="Charge relay system" evidence="8 9">
    <location>
        <position position="247"/>
    </location>
</feature>
<dbReference type="SUPFAM" id="SSF52025">
    <property type="entry name" value="PA domain"/>
    <property type="match status" value="1"/>
</dbReference>
<dbReference type="Pfam" id="PF05922">
    <property type="entry name" value="Inhibitor_I9"/>
    <property type="match status" value="1"/>
</dbReference>
<reference evidence="17 18" key="1">
    <citation type="submission" date="2010-08" db="EMBL/GenBank/DDBJ databases">
        <authorList>
            <person name="Durkin A.S."/>
            <person name="Madupu R."/>
            <person name="Torralba M."/>
            <person name="Gillis M."/>
            <person name="Methe B."/>
            <person name="Sutton G."/>
            <person name="Nelson K.E."/>
        </authorList>
    </citation>
    <scope>NUCLEOTIDE SEQUENCE [LARGE SCALE GENOMIC DNA]</scope>
    <source>
        <strain evidence="17 18">BVS033A4</strain>
    </source>
</reference>
<evidence type="ECO:0000313" key="18">
    <source>
        <dbReference type="Proteomes" id="UP000003807"/>
    </source>
</evidence>
<dbReference type="GO" id="GO:0006508">
    <property type="term" value="P:proteolysis"/>
    <property type="evidence" value="ECO:0007669"/>
    <property type="project" value="UniProtKB-KW"/>
</dbReference>
<evidence type="ECO:0000256" key="5">
    <source>
        <dbReference type="ARBA" id="ARBA00022737"/>
    </source>
</evidence>
<feature type="compositionally biased region" description="Low complexity" evidence="11">
    <location>
        <begin position="1620"/>
        <end position="1671"/>
    </location>
</feature>
<gene>
    <name evidence="17" type="ORF">HMPREF9289_0509</name>
</gene>
<dbReference type="PANTHER" id="PTHR43399">
    <property type="entry name" value="SUBTILISIN-RELATED"/>
    <property type="match status" value="1"/>
</dbReference>
<evidence type="ECO:0000256" key="11">
    <source>
        <dbReference type="SAM" id="MobiDB-lite"/>
    </source>
</evidence>
<dbReference type="PROSITE" id="PS00018">
    <property type="entry name" value="EF_HAND_1"/>
    <property type="match status" value="1"/>
</dbReference>
<dbReference type="InterPro" id="IPR022398">
    <property type="entry name" value="Peptidase_S8_His-AS"/>
</dbReference>
<dbReference type="InterPro" id="IPR034216">
    <property type="entry name" value="C5a_Peptidase"/>
</dbReference>
<accession>E1KXL0</accession>
<dbReference type="Gene3D" id="2.60.40.10">
    <property type="entry name" value="Immunoglobulins"/>
    <property type="match status" value="1"/>
</dbReference>
<evidence type="ECO:0000259" key="15">
    <source>
        <dbReference type="Pfam" id="PF05922"/>
    </source>
</evidence>
<evidence type="ECO:0000256" key="9">
    <source>
        <dbReference type="PROSITE-ProRule" id="PRU01240"/>
    </source>
</evidence>
<dbReference type="GO" id="GO:0004252">
    <property type="term" value="F:serine-type endopeptidase activity"/>
    <property type="evidence" value="ECO:0007669"/>
    <property type="project" value="UniProtKB-UniRule"/>
</dbReference>
<dbReference type="PROSITE" id="PS51892">
    <property type="entry name" value="SUBTILASE"/>
    <property type="match status" value="1"/>
</dbReference>
<dbReference type="PROSITE" id="PS00138">
    <property type="entry name" value="SUBTILASE_SER"/>
    <property type="match status" value="1"/>
</dbReference>
<evidence type="ECO:0000256" key="7">
    <source>
        <dbReference type="ARBA" id="ARBA00022825"/>
    </source>
</evidence>
<evidence type="ECO:0000259" key="16">
    <source>
        <dbReference type="Pfam" id="PF06280"/>
    </source>
</evidence>
<dbReference type="CDD" id="cd07475">
    <property type="entry name" value="Peptidases_S8_C5a_Peptidase"/>
    <property type="match status" value="1"/>
</dbReference>
<dbReference type="InterPro" id="IPR036852">
    <property type="entry name" value="Peptidase_S8/S53_dom_sf"/>
</dbReference>
<evidence type="ECO:0000256" key="4">
    <source>
        <dbReference type="ARBA" id="ARBA00022729"/>
    </source>
</evidence>
<dbReference type="PROSITE" id="PS00136">
    <property type="entry name" value="SUBTILASE_ASP"/>
    <property type="match status" value="1"/>
</dbReference>
<dbReference type="InterPro" id="IPR051048">
    <property type="entry name" value="Peptidase_S8/S53_subtilisin"/>
</dbReference>
<sequence length="1962" mass="216128">MKPYSKKFLAGVLLFSLALPSATTFATNQTDSTTYAKLQEQGVKADQEVKVIVETSDKAAIEREPNVKSARFSKAVKASEAEVKKTSEKIETKLKKENVKVDKDDEFSAVITGFSAKVKAKDIDKLRKQPGVKKVTTQMKAERPKAGASPALATAPKMIKADTLWDQYDFSGQGMLISIIDTGVDPTHKDMKLSPEIESKYKSKDAVNKVIKENGLKGRWYSRKVPYGYNYADESDEIRDSGIGGYHGMHVAGIVAANGDTKTGGVRGVAPNAQLLGMKVFSNDALVSTVYEEVWLKAIDDSVKLGADVLNMSLGMGSGYSREGVSPTNEAFRKAKAAGVVCAVAMGNDRVTNWGGEGKTNLAINPDFGTTGHPAVADPSYSVASMENTNMRGRVVEVEGQPNISAGTAEGENENTTTEKVGYVYVGLGNTDDDYKEKGVKDKDVKGKIVLAERGGASFNEKAQLAASKGAKGIVIFNSEKGNQLSFMSGMENKDFPSVFISYQDGQKLINLQKTKPDQQINITPVHSVNNPKGRQMSEFSSWGITPDLRLKPDIAGVGGQIYSTINDNKYTMMSGTSMATPQVAGASALVMQRLYKDGWLKKTEDGKPDPMQEYLTVLVMMNTATPVKDTEVDDASLYTPKQQGAGLVNLENVIKTNVTVTATGGKDKNEDGKLELGEVGEQFNATFKLKNYSDKDITFTPKYISLKDEVKDGRYTEHSSVAEEITLPDVTVPAGKEVEYKAPITTKNIDKNQFAQGYVMFKSETNPTLSVPYTGFKGDWSEPQFLDNMPDFSKDVNYKPIVYPNGGIDKSGFMRRQEKGGWNYWNAWNVDGKPTVFVNSNKQEGMNVEVAPVITIMRNALDVKYDILDKDGKTLRNLFIDPILLKVNGLYKGGDNQYRFEYVPGGAAWDFKDMSGKPVGEGKYIYQITGHVDYKDAMEQKYQYNIVLDNTAPKLKGTYNPEKGTITVTAYDDGSGVFSVGYENIKTGEWHEQQVRKDHRYDDIGIVRDYSHEFKIADGFDLANLSIYAWDNSRNVDGKDVDTQVKSSDVQIDPIKLMVGDPVPTEEQVKKQIKAKVKDIPENAEFKILRNIENTEKPGEFTIVVSVKNGEEQTNYTVPVKVEAIKPIELKVGDKPLITEQVKAHLDFLPKDAKVRIVKNVDTKEPGEFGLKVEVKIDGKKIYYTIPVIVKAEEKKEEKPEEKPEEKQEVKDQTVYNLPVIKVENPDYYAAFGKYEDEKNPDAYKKIHVKGNVTKIKQLDHLTLTITKDGKQVEGTEVQEIKVNKEGDSNFSFDHELDISNLKDGLVYELQIKAEGENVRGDGIQDTIIRRIRKDYVAPTVEYTVEHKDEKAPMAKIKVKGHENMTYLEMYLDGNMLSRVDKTWDTFELEKGVDGEFEVEVPLEVGENKFEIKAYDDAGNEKIEEVTINRKDPNAKDPVNTEELLNNLLKAYSVTQNSDAYEVTDEQIAELNKLVEEARKAISEQQPQDKVDAVNKKLTEALAKIKEKEVKKVDKKELIGQKDDAKALLDKKEVKLTDEQQKALQDLIKKADDLVKNKDATQEEVDKLAKEIKDEIAKIQKAGTTKPVEPGKDNPGTTKPVEPGKDNPGTTKPVEPGKDNPGTTKPGTGTPTPTPDNPGTVTPTPTPDNPGTVTPTPTPGLTPSVPGTTTDKPAQTPKATTRVAGVDRINTAVEVSKKYYKSADTVIIANYEKFADSLSASALSKALKAPILLVKKDQLDSVVAQEIKRLGAKNVVVIGGEQSVDEAKNSLSKYNVQTIAGSDRYETSAKIAQEIIKRTGTTQAVIASGETFADALTVAPLANKNNMPILLVQPNNIPKATQEVLKQINKVIIVGGEKTISNQVANKLPNATRIAGANRYETAKKIYEYGFKDRKEVNIANGTNFADSLVIGSIDCPILLAESNEVPESTKQAIKDSKFEKVNVFGGENSIDESVVKELIK</sequence>
<dbReference type="InterPro" id="IPR003137">
    <property type="entry name" value="PA_domain"/>
</dbReference>
<keyword evidence="6 9" id="KW-0378">Hydrolase</keyword>
<evidence type="ECO:0000256" key="2">
    <source>
        <dbReference type="ARBA" id="ARBA00022525"/>
    </source>
</evidence>
<feature type="domain" description="Peptidase S8/S53" evidence="13">
    <location>
        <begin position="172"/>
        <end position="634"/>
    </location>
</feature>
<proteinExistence type="inferred from homology"/>
<evidence type="ECO:0000256" key="6">
    <source>
        <dbReference type="ARBA" id="ARBA00022801"/>
    </source>
</evidence>
<keyword evidence="7 9" id="KW-0720">Serine protease</keyword>
<keyword evidence="3 9" id="KW-0645">Protease</keyword>
<comment type="similarity">
    <text evidence="1 9 10">Belongs to the peptidase S8 family.</text>
</comment>
<keyword evidence="5" id="KW-0677">Repeat</keyword>
<dbReference type="Pfam" id="PF06280">
    <property type="entry name" value="fn3_5"/>
    <property type="match status" value="1"/>
</dbReference>
<dbReference type="EMBL" id="AEDP01000029">
    <property type="protein sequence ID" value="EFL54172.1"/>
    <property type="molecule type" value="Genomic_DNA"/>
</dbReference>
<dbReference type="InterPro" id="IPR015500">
    <property type="entry name" value="Peptidase_S8_subtilisin-rel"/>
</dbReference>
<name>E1KXL0_FINMA</name>
<organism evidence="17 18">
    <name type="scientific">Finegoldia magna BVS033A4</name>
    <dbReference type="NCBI Taxonomy" id="866773"/>
    <lineage>
        <taxon>Bacteria</taxon>
        <taxon>Bacillati</taxon>
        <taxon>Bacillota</taxon>
        <taxon>Tissierellia</taxon>
        <taxon>Tissierellales</taxon>
        <taxon>Peptoniphilaceae</taxon>
        <taxon>Finegoldia</taxon>
    </lineage>
</organism>
<dbReference type="PANTHER" id="PTHR43399:SF4">
    <property type="entry name" value="CELL WALL-ASSOCIATED PROTEASE"/>
    <property type="match status" value="1"/>
</dbReference>
<dbReference type="InterPro" id="IPR023828">
    <property type="entry name" value="Peptidase_S8_Ser-AS"/>
</dbReference>
<dbReference type="Pfam" id="PF02225">
    <property type="entry name" value="PA"/>
    <property type="match status" value="1"/>
</dbReference>
<dbReference type="InterPro" id="IPR013783">
    <property type="entry name" value="Ig-like_fold"/>
</dbReference>
<feature type="signal peptide" evidence="12">
    <location>
        <begin position="1"/>
        <end position="26"/>
    </location>
</feature>
<keyword evidence="4 12" id="KW-0732">Signal</keyword>
<keyword evidence="2" id="KW-0964">Secreted</keyword>
<dbReference type="InterPro" id="IPR010259">
    <property type="entry name" value="S8pro/Inhibitor_I9"/>
</dbReference>
<feature type="region of interest" description="Disordered" evidence="11">
    <location>
        <begin position="1581"/>
        <end position="1680"/>
    </location>
</feature>
<dbReference type="InterPro" id="IPR000209">
    <property type="entry name" value="Peptidase_S8/S53_dom"/>
</dbReference>
<evidence type="ECO:0000259" key="13">
    <source>
        <dbReference type="Pfam" id="PF00082"/>
    </source>
</evidence>
<dbReference type="Gene3D" id="3.40.50.12090">
    <property type="match status" value="2"/>
</dbReference>
<dbReference type="Pfam" id="PF00082">
    <property type="entry name" value="Peptidase_S8"/>
    <property type="match status" value="1"/>
</dbReference>
<dbReference type="PRINTS" id="PR00723">
    <property type="entry name" value="SUBTILISIN"/>
</dbReference>
<protein>
    <submittedName>
        <fullName evidence="17">PA domain protein</fullName>
    </submittedName>
</protein>
<dbReference type="InterPro" id="IPR010435">
    <property type="entry name" value="C5a/SBT2-like_Fn3"/>
</dbReference>
<dbReference type="InterPro" id="IPR023827">
    <property type="entry name" value="Peptidase_S8_Asp-AS"/>
</dbReference>
<feature type="active site" description="Charge relay system" evidence="8 9">
    <location>
        <position position="578"/>
    </location>
</feature>
<dbReference type="InterPro" id="IPR046450">
    <property type="entry name" value="PA_dom_sf"/>
</dbReference>
<feature type="active site" description="Charge relay system" evidence="8 9">
    <location>
        <position position="181"/>
    </location>
</feature>
<dbReference type="GO" id="GO:0016020">
    <property type="term" value="C:membrane"/>
    <property type="evidence" value="ECO:0007669"/>
    <property type="project" value="InterPro"/>
</dbReference>
<dbReference type="Gene3D" id="2.60.40.1710">
    <property type="entry name" value="Subtilisin-like superfamily"/>
    <property type="match status" value="1"/>
</dbReference>
<evidence type="ECO:0000259" key="14">
    <source>
        <dbReference type="Pfam" id="PF02225"/>
    </source>
</evidence>
<dbReference type="Proteomes" id="UP000003807">
    <property type="component" value="Unassembled WGS sequence"/>
</dbReference>
<feature type="domain" description="PA" evidence="14">
    <location>
        <begin position="434"/>
        <end position="509"/>
    </location>
</feature>